<dbReference type="PANTHER" id="PTHR19328">
    <property type="entry name" value="HEDGEHOG-INTERACTING PROTEIN"/>
    <property type="match status" value="1"/>
</dbReference>
<name>A0ABZ0SEK1_9GAMM</name>
<dbReference type="GO" id="GO:0016491">
    <property type="term" value="F:oxidoreductase activity"/>
    <property type="evidence" value="ECO:0007669"/>
    <property type="project" value="UniProtKB-KW"/>
</dbReference>
<dbReference type="SUPFAM" id="SSF50952">
    <property type="entry name" value="Soluble quinoprotein glucose dehydrogenase"/>
    <property type="match status" value="1"/>
</dbReference>
<dbReference type="InterPro" id="IPR011041">
    <property type="entry name" value="Quinoprot_gluc/sorb_DH_b-prop"/>
</dbReference>
<dbReference type="PANTHER" id="PTHR19328:SF75">
    <property type="entry name" value="ALDOSE SUGAR DEHYDROGENASE YLII"/>
    <property type="match status" value="1"/>
</dbReference>
<reference evidence="3 4" key="1">
    <citation type="journal article" date="2023" name="Microorganisms">
        <title>Thiorhodovibrio frisius and Trv. litoralis spp. nov., Two Novel Members from a Clade of Fastidious Purple Sulfur Bacteria That Exhibit Unique Red-Shifted Light-Harvesting Capabilities.</title>
        <authorList>
            <person name="Methner A."/>
            <person name="Kuzyk S.B."/>
            <person name="Petersen J."/>
            <person name="Bauer S."/>
            <person name="Brinkmann H."/>
            <person name="Sichau K."/>
            <person name="Wanner G."/>
            <person name="Wolf J."/>
            <person name="Neumann-Schaal M."/>
            <person name="Henke P."/>
            <person name="Tank M."/>
            <person name="Sproer C."/>
            <person name="Bunk B."/>
            <person name="Overmann J."/>
        </authorList>
    </citation>
    <scope>NUCLEOTIDE SEQUENCE [LARGE SCALE GENOMIC DNA]</scope>
    <source>
        <strain evidence="3 4">DSM 6702</strain>
    </source>
</reference>
<dbReference type="InterPro" id="IPR012938">
    <property type="entry name" value="Glc/Sorbosone_DH"/>
</dbReference>
<dbReference type="Proteomes" id="UP001432180">
    <property type="component" value="Chromosome"/>
</dbReference>
<feature type="domain" description="Glucose/Sorbosone dehydrogenase" evidence="2">
    <location>
        <begin position="61"/>
        <end position="395"/>
    </location>
</feature>
<feature type="signal peptide" evidence="1">
    <location>
        <begin position="1"/>
        <end position="32"/>
    </location>
</feature>
<protein>
    <submittedName>
        <fullName evidence="3">Soluble aldose sugar dehydrogenase YliI</fullName>
        <ecNumber evidence="3">1.1.5.-</ecNumber>
    </submittedName>
</protein>
<evidence type="ECO:0000313" key="4">
    <source>
        <dbReference type="Proteomes" id="UP001432180"/>
    </source>
</evidence>
<proteinExistence type="predicted"/>
<dbReference type="EC" id="1.1.5.-" evidence="3"/>
<gene>
    <name evidence="3" type="primary">yliI</name>
    <name evidence="3" type="ORF">Thiowin_04172</name>
</gene>
<evidence type="ECO:0000313" key="3">
    <source>
        <dbReference type="EMBL" id="WPL19068.1"/>
    </source>
</evidence>
<dbReference type="RefSeq" id="WP_328984815.1">
    <property type="nucleotide sequence ID" value="NZ_CP121472.1"/>
</dbReference>
<keyword evidence="1" id="KW-0732">Signal</keyword>
<dbReference type="EMBL" id="CP121472">
    <property type="protein sequence ID" value="WPL19068.1"/>
    <property type="molecule type" value="Genomic_DNA"/>
</dbReference>
<keyword evidence="3" id="KW-0560">Oxidoreductase</keyword>
<dbReference type="Pfam" id="PF07995">
    <property type="entry name" value="GSDH"/>
    <property type="match status" value="1"/>
</dbReference>
<evidence type="ECO:0000259" key="2">
    <source>
        <dbReference type="Pfam" id="PF07995"/>
    </source>
</evidence>
<dbReference type="InterPro" id="IPR011042">
    <property type="entry name" value="6-blade_b-propeller_TolB-like"/>
</dbReference>
<evidence type="ECO:0000256" key="1">
    <source>
        <dbReference type="SAM" id="SignalP"/>
    </source>
</evidence>
<accession>A0ABZ0SEK1</accession>
<feature type="chain" id="PRO_5045152028" evidence="1">
    <location>
        <begin position="33"/>
        <end position="401"/>
    </location>
</feature>
<sequence>MLPRRGECIRLVPSRRARLAASLLLLTTGALAASPPSSPEHPSTKVQEASGWRLETVAEGLEHPWSIAWLPNGQAVISERPGRLRLLAEGRLQERPISGLPRILALGQGGLLDLAPHPNFAENRWLYLSYSVGSEDANRVRIGRGRFEDGQLHDFEVIYQNPETKSGGQHFGSRLLWLPDGSLLVSLGDGGNPPISFNGEPIRNQAQALGTVFGKVLRLNADGSPHPENPFVDEPDARAEIFTFGHRNIQGLALNPADASLWASEHGARGGDEINRLSAGGDYGWPRVTYSREYWGPRISESESSPGVIAPLVVWTPSIAPSGLTFYTGQEFPDWQGDLFAGALKFRELRRIDLEDGRPVAEEKFTIGRRVRDVRQGPDAGLYLLTDENPGQLLRLRPTGD</sequence>
<dbReference type="Gene3D" id="2.120.10.30">
    <property type="entry name" value="TolB, C-terminal domain"/>
    <property type="match status" value="1"/>
</dbReference>
<organism evidence="3 4">
    <name type="scientific">Thiorhodovibrio winogradskyi</name>
    <dbReference type="NCBI Taxonomy" id="77007"/>
    <lineage>
        <taxon>Bacteria</taxon>
        <taxon>Pseudomonadati</taxon>
        <taxon>Pseudomonadota</taxon>
        <taxon>Gammaproteobacteria</taxon>
        <taxon>Chromatiales</taxon>
        <taxon>Chromatiaceae</taxon>
        <taxon>Thiorhodovibrio</taxon>
    </lineage>
</organism>
<keyword evidence="4" id="KW-1185">Reference proteome</keyword>